<dbReference type="EMBL" id="JAWHQM010000023">
    <property type="protein sequence ID" value="KAK5632270.1"/>
    <property type="molecule type" value="Genomic_DNA"/>
</dbReference>
<protein>
    <submittedName>
        <fullName evidence="1">Uncharacterized protein</fullName>
    </submittedName>
</protein>
<evidence type="ECO:0000313" key="2">
    <source>
        <dbReference type="Proteomes" id="UP001305414"/>
    </source>
</evidence>
<accession>A0AAN7Z095</accession>
<dbReference type="Proteomes" id="UP001305414">
    <property type="component" value="Unassembled WGS sequence"/>
</dbReference>
<gene>
    <name evidence="1" type="ORF">RRF57_007984</name>
</gene>
<reference evidence="1 2" key="1">
    <citation type="submission" date="2023-10" db="EMBL/GenBank/DDBJ databases">
        <title>Draft genome sequence of Xylaria bambusicola isolate GMP-LS, the root and basal stem rot pathogen of sugarcane in Indonesia.</title>
        <authorList>
            <person name="Selvaraj P."/>
            <person name="Muralishankar V."/>
            <person name="Muruganantham S."/>
            <person name="Sp S."/>
            <person name="Haryani S."/>
            <person name="Lau K.J.X."/>
            <person name="Naqvi N.I."/>
        </authorList>
    </citation>
    <scope>NUCLEOTIDE SEQUENCE [LARGE SCALE GENOMIC DNA]</scope>
    <source>
        <strain evidence="1">GMP-LS</strain>
    </source>
</reference>
<dbReference type="AlphaFoldDB" id="A0AAN7Z095"/>
<name>A0AAN7Z095_9PEZI</name>
<evidence type="ECO:0000313" key="1">
    <source>
        <dbReference type="EMBL" id="KAK5632270.1"/>
    </source>
</evidence>
<proteinExistence type="predicted"/>
<sequence length="75" mass="8135">MLCRISCANAFAPVVPDRLWRRRIHNHVTVAMTIAAPTATPTPMPAFAPLESSPLLLENDGSSAHTLDVVAPMVW</sequence>
<keyword evidence="2" id="KW-1185">Reference proteome</keyword>
<organism evidence="1 2">
    <name type="scientific">Xylaria bambusicola</name>
    <dbReference type="NCBI Taxonomy" id="326684"/>
    <lineage>
        <taxon>Eukaryota</taxon>
        <taxon>Fungi</taxon>
        <taxon>Dikarya</taxon>
        <taxon>Ascomycota</taxon>
        <taxon>Pezizomycotina</taxon>
        <taxon>Sordariomycetes</taxon>
        <taxon>Xylariomycetidae</taxon>
        <taxon>Xylariales</taxon>
        <taxon>Xylariaceae</taxon>
        <taxon>Xylaria</taxon>
    </lineage>
</organism>
<comment type="caution">
    <text evidence="1">The sequence shown here is derived from an EMBL/GenBank/DDBJ whole genome shotgun (WGS) entry which is preliminary data.</text>
</comment>